<dbReference type="GO" id="GO:0009306">
    <property type="term" value="P:protein secretion"/>
    <property type="evidence" value="ECO:0007669"/>
    <property type="project" value="InterPro"/>
</dbReference>
<evidence type="ECO:0000313" key="8">
    <source>
        <dbReference type="Proteomes" id="UP000729733"/>
    </source>
</evidence>
<organism evidence="7 8">
    <name type="scientific">Waterburya agarophytonicola KI4</name>
    <dbReference type="NCBI Taxonomy" id="2874699"/>
    <lineage>
        <taxon>Bacteria</taxon>
        <taxon>Bacillati</taxon>
        <taxon>Cyanobacteriota</taxon>
        <taxon>Cyanophyceae</taxon>
        <taxon>Pleurocapsales</taxon>
        <taxon>Hyellaceae</taxon>
        <taxon>Waterburya</taxon>
        <taxon>Waterburya agarophytonicola</taxon>
    </lineage>
</organism>
<sequence length="1883" mass="203397">MKQDPKHDREDSPNQDRATASTSWWRKIIITLAILLLGGAGSGLLYGWYFVRQKLVPLIETEAGNYLHRPLELGELKTIFPTGAKFGNSALPATNDNPDFVKVNTVKVNLAPLYFLRTRKLKIDIILEKPDVYIEQDESKKWTPTDFGSDGESEGGIKVEVTSIQLQGGQLALVAYNSETKALNPPVRAKIGEIIALPTDGQIKFDANAELIAGGKFALDGLGNTNTGIIEIKIDAENLDAGEISNLVALPIEFGRGNIDGKLDIVLTDISLPLLYGVLDLDGVGLQIPNLVKPFQNSDGKIHFQGTEIKLDDIATNFGEVSGKASGKLNLAEEGDYQIDTKIKPIEASKVINALELEAPVPIEGKITGDIQVRGNLENPVVKLDIASASPTTIDKVDFKQINADLEIIGTTLSVKQFTSLPKSGGTIAGNGKLQLDGLQNLVFNITANNVSGKAIARSYNNELPVDIGTISGSTNISAQAGDLSTLRFRKGKANFALGNGVVKVDNLDYGKGIWTSDLTTLGVEFGSLPFGEGSAPTIAKGVIDGKFDVSGTSDVGNLDLVDARGKADLNTVGGKIVLPKISLADGNWAANIDTKNLKLQRLFPELPNEFNDNLSGEFYLTGNIPDKAQPQTLINGFGDLTLAQGRVRVDDLTIVDQNWTAIAKGKDLKLKELSSTTPDQFAGLVNGTLNLAGTTDNITPEGIKARGNGSLTLPEGVFAAEDLAIANGQFNAQVAPQNVDLSLFADPDSDDLELKGKLGGKLAVTGQVDNLSPTAVSATGDVSFSQGIDLLEQPFEAKVAWDGRRLDVLKAQGDDLDAMGYIDLDPSFFSDIPDKLVAVEYFEFDVDRAKEIDITKLRLTLPTWATNLDYSGRGDFSGQISGIPSAMKIAGNISLKDFRVEEINFDPFLAGNVQISPETGVSLDLQEIITAPLFSTAADLDPEIKPLDKIELVLDKNFSPLGFAIVQDYISIVGTGKEEIIEMTTQNIPVQLIKTIALKSDDLEVPENIAIQPIDGELSGDFIFNLNTLATSGENVTIESPALASIRGDLLKGDFQYANGYFAIQDVEFQQRNSTYKLQGNIKQKPDDFIVDGRVSINGGQIQDILVALQIFELTDLSRIFSDRNYGDANNLYESSSSGKAPLFDIGLKDAPIFEQLELLSTIEAWLASIEQERQTAIIPPIKNLKGTFDGNIDVSGSFNDGLSSEFQFLGEKWRWGNLTSKKIVLQGNLREGILTLLPVSIQLENPILRENSAESENKINASSPTLLFTGTFGGETHSGQFRLVEVPVKLIEQLFSLPPELALDGLINASASIAGTQKEPQARGELRIDNASLNETSIQSTKGSFNYRNSRLDFSASSNIAEDADPLLLRGSIPYKLPFAAVEPQSDRLELQLNVKDKGLALLDIFSRGELKWIDGMGEIVLDISGVLDAKQNLPRKLVAQGTANIQNATVAIKNLPNNLLTNIDSEVFFDLSNIRVNSFTGDFGGGQVLAAGTIPLNKPGSPNPLTIDFNKIAVDVPKLYDGGLKGRIRILGKATEPIITGNITLFDGTILLVDESDPNSNPEKNITTGSKISAIKRRNTEESIAAITQYKNLQLKLGEDIQISQPPIFTFLATGDLGINGTFLQPSPSGTITLQRGQVNLFTTQLNLSRDYKNTARFSSNNILDPFLDVLLVGSAIETTGSRNIPSEASPTEKPDADSLGTLETVRIEAKVKGLASQITNKIELTSSPPRSQAEIVALLGGGFVETLANNTSTLGLASLAGSALFGSLNSEFNNAFPIGEVRLFPTQIIGDEDNPDDGNSDGIAGEIAFNLFNNFSFSVLRILNINDIPTQYGFRYRLNKYFVLRGSSDFKSIRSDRELKESNEDQGNTRVLIEFESRF</sequence>
<keyword evidence="4 5" id="KW-0472">Membrane</keyword>
<proteinExistence type="predicted"/>
<dbReference type="EMBL" id="JADWDC010000047">
    <property type="protein sequence ID" value="MCC0178583.1"/>
    <property type="molecule type" value="Genomic_DNA"/>
</dbReference>
<evidence type="ECO:0000256" key="5">
    <source>
        <dbReference type="SAM" id="Phobius"/>
    </source>
</evidence>
<reference evidence="7" key="1">
    <citation type="journal article" date="2021" name="Antonie Van Leeuwenhoek">
        <title>Draft genome and description of Waterburya agarophytonicola gen. nov. sp. nov. (Pleurocapsales, Cyanobacteria): a seaweed symbiont.</title>
        <authorList>
            <person name="Bonthond G."/>
            <person name="Shalygin S."/>
            <person name="Bayer T."/>
            <person name="Weinberger F."/>
        </authorList>
    </citation>
    <scope>NUCLEOTIDE SEQUENCE</scope>
    <source>
        <strain evidence="7">KI4</strain>
    </source>
</reference>
<protein>
    <submittedName>
        <fullName evidence="7">Translocation/assembly module TamB domain-containing protein</fullName>
    </submittedName>
</protein>
<evidence type="ECO:0000256" key="3">
    <source>
        <dbReference type="ARBA" id="ARBA00022989"/>
    </source>
</evidence>
<evidence type="ECO:0000256" key="4">
    <source>
        <dbReference type="ARBA" id="ARBA00023136"/>
    </source>
</evidence>
<accession>A0A964BU70</accession>
<keyword evidence="8" id="KW-1185">Reference proteome</keyword>
<dbReference type="PANTHER" id="PTHR34457:SF3">
    <property type="entry name" value="PROTEIN TIC236, CHLOROPLASTIC"/>
    <property type="match status" value="1"/>
</dbReference>
<name>A0A964BU70_9CYAN</name>
<dbReference type="Proteomes" id="UP000729733">
    <property type="component" value="Unassembled WGS sequence"/>
</dbReference>
<dbReference type="Pfam" id="PF04357">
    <property type="entry name" value="TamB"/>
    <property type="match status" value="1"/>
</dbReference>
<keyword evidence="3 5" id="KW-1133">Transmembrane helix</keyword>
<evidence type="ECO:0000256" key="1">
    <source>
        <dbReference type="ARBA" id="ARBA00004167"/>
    </source>
</evidence>
<feature type="transmembrane region" description="Helical" evidence="5">
    <location>
        <begin position="28"/>
        <end position="51"/>
    </location>
</feature>
<comment type="caution">
    <text evidence="7">The sequence shown here is derived from an EMBL/GenBank/DDBJ whole genome shotgun (WGS) entry which is preliminary data.</text>
</comment>
<feature type="domain" description="Translocation and assembly module TamB C-terminal" evidence="6">
    <location>
        <begin position="1482"/>
        <end position="1883"/>
    </location>
</feature>
<evidence type="ECO:0000313" key="7">
    <source>
        <dbReference type="EMBL" id="MCC0178583.1"/>
    </source>
</evidence>
<gene>
    <name evidence="7" type="ORF">I4641_16535</name>
</gene>
<dbReference type="InterPro" id="IPR007452">
    <property type="entry name" value="TamB_C"/>
</dbReference>
<dbReference type="RefSeq" id="WP_229641683.1">
    <property type="nucleotide sequence ID" value="NZ_JADWDC010000047.1"/>
</dbReference>
<keyword evidence="2 5" id="KW-0812">Transmembrane</keyword>
<evidence type="ECO:0000259" key="6">
    <source>
        <dbReference type="Pfam" id="PF04357"/>
    </source>
</evidence>
<evidence type="ECO:0000256" key="2">
    <source>
        <dbReference type="ARBA" id="ARBA00022692"/>
    </source>
</evidence>
<dbReference type="InterPro" id="IPR053022">
    <property type="entry name" value="Chloroplast_translocon_comp"/>
</dbReference>
<dbReference type="PANTHER" id="PTHR34457">
    <property type="entry name" value="EMBRYO DEFECTIVE 2410"/>
    <property type="match status" value="1"/>
</dbReference>
<comment type="subcellular location">
    <subcellularLocation>
        <location evidence="1">Membrane</location>
        <topology evidence="1">Single-pass membrane protein</topology>
    </subcellularLocation>
</comment>
<dbReference type="GO" id="GO:0005886">
    <property type="term" value="C:plasma membrane"/>
    <property type="evidence" value="ECO:0007669"/>
    <property type="project" value="InterPro"/>
</dbReference>